<dbReference type="Proteomes" id="UP000634805">
    <property type="component" value="Unassembled WGS sequence"/>
</dbReference>
<evidence type="ECO:0000313" key="4">
    <source>
        <dbReference type="Proteomes" id="UP000634805"/>
    </source>
</evidence>
<protein>
    <submittedName>
        <fullName evidence="3">Chromosomal protein MC1</fullName>
    </submittedName>
</protein>
<accession>A0A811TEX4</accession>
<evidence type="ECO:0000256" key="1">
    <source>
        <dbReference type="ARBA" id="ARBA00002562"/>
    </source>
</evidence>
<dbReference type="Pfam" id="PF05854">
    <property type="entry name" value="MC1"/>
    <property type="match status" value="1"/>
</dbReference>
<evidence type="ECO:0000313" key="3">
    <source>
        <dbReference type="EMBL" id="CAD6494253.1"/>
    </source>
</evidence>
<dbReference type="EMBL" id="CAJHIS010000019">
    <property type="protein sequence ID" value="CAD6494253.1"/>
    <property type="molecule type" value="Genomic_DNA"/>
</dbReference>
<dbReference type="SUPFAM" id="SSF102875">
    <property type="entry name" value="Chromosomal protein MC1"/>
    <property type="match status" value="1"/>
</dbReference>
<proteinExistence type="predicted"/>
<keyword evidence="2" id="KW-0238">DNA-binding</keyword>
<name>A0A811TEX4_9EURY</name>
<comment type="function">
    <text evidence="1">Protects DNA against thermal denaturation and modulates transcription.</text>
</comment>
<dbReference type="InterPro" id="IPR008674">
    <property type="entry name" value="MC1"/>
</dbReference>
<reference evidence="3" key="1">
    <citation type="submission" date="2020-10" db="EMBL/GenBank/DDBJ databases">
        <authorList>
            <person name="Hahn C.J."/>
            <person name="Laso-Perez R."/>
            <person name="Vulcano F."/>
            <person name="Vaziourakis K.-M."/>
            <person name="Stokke R."/>
            <person name="Steen I.H."/>
            <person name="Teske A."/>
            <person name="Boetius A."/>
            <person name="Liebeke M."/>
            <person name="Amann R."/>
            <person name="Knittel K."/>
        </authorList>
    </citation>
    <scope>NUCLEOTIDE SEQUENCE</scope>
    <source>
        <strain evidence="3">Gfbio:e3339647-f889-4370-9287-4fb5cb688e4c:AG392D22_GoMArc1</strain>
    </source>
</reference>
<dbReference type="AlphaFoldDB" id="A0A811TEX4"/>
<sequence>MSDVRKFVLREKDDTESGVFTGRQPRQAALKSANRFGGTKEEPVEVRLRERGTKKVHIYNAWKELVPAPEGKPDWMPDKINKPYVKKIGTEIIEKI</sequence>
<organism evidence="3 4">
    <name type="scientific">Candidatus Argoarchaeum ethanivorans</name>
    <dbReference type="NCBI Taxonomy" id="2608793"/>
    <lineage>
        <taxon>Archaea</taxon>
        <taxon>Methanobacteriati</taxon>
        <taxon>Methanobacteriota</taxon>
        <taxon>Stenosarchaea group</taxon>
        <taxon>Methanomicrobia</taxon>
        <taxon>Methanosarcinales</taxon>
        <taxon>Methanosarcinales incertae sedis</taxon>
        <taxon>GOM Arc I cluster</taxon>
        <taxon>Candidatus Argoarchaeum</taxon>
    </lineage>
</organism>
<dbReference type="InterPro" id="IPR036620">
    <property type="entry name" value="MC1_sf"/>
</dbReference>
<comment type="caution">
    <text evidence="3">The sequence shown here is derived from an EMBL/GenBank/DDBJ whole genome shotgun (WGS) entry which is preliminary data.</text>
</comment>
<gene>
    <name evidence="3" type="ORF">EMLJLAPB_00738</name>
</gene>
<dbReference type="GO" id="GO:0042262">
    <property type="term" value="P:DNA protection"/>
    <property type="evidence" value="ECO:0007669"/>
    <property type="project" value="InterPro"/>
</dbReference>
<evidence type="ECO:0000256" key="2">
    <source>
        <dbReference type="ARBA" id="ARBA00023125"/>
    </source>
</evidence>
<dbReference type="GO" id="GO:0003677">
    <property type="term" value="F:DNA binding"/>
    <property type="evidence" value="ECO:0007669"/>
    <property type="project" value="UniProtKB-KW"/>
</dbReference>
<dbReference type="Gene3D" id="3.10.470.10">
    <property type="entry name" value="Chromosomal protein MC1"/>
    <property type="match status" value="1"/>
</dbReference>